<feature type="region of interest" description="Disordered" evidence="7">
    <location>
        <begin position="160"/>
        <end position="184"/>
    </location>
</feature>
<keyword evidence="3" id="KW-0597">Phosphoprotein</keyword>
<comment type="subcellular location">
    <subcellularLocation>
        <location evidence="1">Membrane</location>
        <topology evidence="1">Multi-pass membrane protein</topology>
    </subcellularLocation>
</comment>
<keyword evidence="5 8" id="KW-1133">Transmembrane helix</keyword>
<dbReference type="EMBL" id="OY882868">
    <property type="protein sequence ID" value="CAK6434227.1"/>
    <property type="molecule type" value="Genomic_DNA"/>
</dbReference>
<feature type="transmembrane region" description="Helical" evidence="8">
    <location>
        <begin position="52"/>
        <end position="79"/>
    </location>
</feature>
<feature type="transmembrane region" description="Helical" evidence="8">
    <location>
        <begin position="91"/>
        <end position="110"/>
    </location>
</feature>
<accession>A0ABN9ZDB3</accession>
<evidence type="ECO:0000256" key="1">
    <source>
        <dbReference type="ARBA" id="ARBA00004141"/>
    </source>
</evidence>
<dbReference type="Proteomes" id="UP001314169">
    <property type="component" value="Chromosome 11"/>
</dbReference>
<gene>
    <name evidence="9" type="ORF">MPIPNATIZW_LOCUS2533</name>
</gene>
<keyword evidence="10" id="KW-1185">Reference proteome</keyword>
<evidence type="ECO:0008006" key="11">
    <source>
        <dbReference type="Google" id="ProtNLM"/>
    </source>
</evidence>
<evidence type="ECO:0000256" key="2">
    <source>
        <dbReference type="ARBA" id="ARBA00006022"/>
    </source>
</evidence>
<keyword evidence="4 8" id="KW-0812">Transmembrane</keyword>
<dbReference type="InterPro" id="IPR007237">
    <property type="entry name" value="CD20-like"/>
</dbReference>
<dbReference type="InterPro" id="IPR009281">
    <property type="entry name" value="TMEM176A/TMEM176B"/>
</dbReference>
<evidence type="ECO:0000256" key="3">
    <source>
        <dbReference type="ARBA" id="ARBA00022553"/>
    </source>
</evidence>
<evidence type="ECO:0000313" key="10">
    <source>
        <dbReference type="Proteomes" id="UP001314169"/>
    </source>
</evidence>
<proteinExistence type="inferred from homology"/>
<reference evidence="9" key="1">
    <citation type="submission" date="2023-12" db="EMBL/GenBank/DDBJ databases">
        <authorList>
            <person name="Brown T."/>
        </authorList>
    </citation>
    <scope>NUCLEOTIDE SEQUENCE</scope>
</reference>
<evidence type="ECO:0000256" key="4">
    <source>
        <dbReference type="ARBA" id="ARBA00022692"/>
    </source>
</evidence>
<organism evidence="9 10">
    <name type="scientific">Pipistrellus nathusii</name>
    <name type="common">Nathusius' pipistrelle</name>
    <dbReference type="NCBI Taxonomy" id="59473"/>
    <lineage>
        <taxon>Eukaryota</taxon>
        <taxon>Metazoa</taxon>
        <taxon>Chordata</taxon>
        <taxon>Craniata</taxon>
        <taxon>Vertebrata</taxon>
        <taxon>Euteleostomi</taxon>
        <taxon>Mammalia</taxon>
        <taxon>Eutheria</taxon>
        <taxon>Laurasiatheria</taxon>
        <taxon>Chiroptera</taxon>
        <taxon>Yangochiroptera</taxon>
        <taxon>Vespertilionidae</taxon>
        <taxon>Pipistrellus</taxon>
    </lineage>
</organism>
<comment type="similarity">
    <text evidence="2">Belongs to the TMEM176 family.</text>
</comment>
<evidence type="ECO:0000256" key="6">
    <source>
        <dbReference type="ARBA" id="ARBA00023136"/>
    </source>
</evidence>
<evidence type="ECO:0000256" key="7">
    <source>
        <dbReference type="SAM" id="MobiDB-lite"/>
    </source>
</evidence>
<dbReference type="PANTHER" id="PTHR15756:SF6">
    <property type="entry name" value="TRANSMEMBRANE PROTEIN 176A"/>
    <property type="match status" value="1"/>
</dbReference>
<evidence type="ECO:0000256" key="8">
    <source>
        <dbReference type="SAM" id="Phobius"/>
    </source>
</evidence>
<dbReference type="Pfam" id="PF04103">
    <property type="entry name" value="CD20"/>
    <property type="match status" value="1"/>
</dbReference>
<dbReference type="PANTHER" id="PTHR15756">
    <property type="entry name" value="LR8/HCA112"/>
    <property type="match status" value="1"/>
</dbReference>
<protein>
    <recommendedName>
        <fullName evidence="11">Transmembrane protein 176A</fullName>
    </recommendedName>
</protein>
<evidence type="ECO:0000313" key="9">
    <source>
        <dbReference type="EMBL" id="CAK6434227.1"/>
    </source>
</evidence>
<feature type="transmembrane region" description="Helical" evidence="8">
    <location>
        <begin position="122"/>
        <end position="143"/>
    </location>
</feature>
<name>A0ABN9ZDB3_PIPNA</name>
<sequence>MRTAEGGEEAPEAPMPTHIDVHIHQEPVLNLSCLLWPSAPNTTSWTPGHRRLLVASSVVQIMLGLMSGVLGGLGCIAFSNNYPYAMARWVAGIWTGAVAVLAGVICFIYEKWGGTCWALLRTLLALAAFATAIEAIYTGAYYFQELSYGFEQELCTSPPSWAPTSRPWAPTLPTSTPEEANRQH</sequence>
<keyword evidence="6 8" id="KW-0472">Membrane</keyword>
<evidence type="ECO:0000256" key="5">
    <source>
        <dbReference type="ARBA" id="ARBA00022989"/>
    </source>
</evidence>